<feature type="transmembrane region" description="Helical" evidence="5">
    <location>
        <begin position="78"/>
        <end position="96"/>
    </location>
</feature>
<dbReference type="SUPFAM" id="SSF90123">
    <property type="entry name" value="ABC transporter transmembrane region"/>
    <property type="match status" value="1"/>
</dbReference>
<dbReference type="Gene3D" id="3.40.50.300">
    <property type="entry name" value="P-loop containing nucleotide triphosphate hydrolases"/>
    <property type="match status" value="1"/>
</dbReference>
<evidence type="ECO:0000256" key="3">
    <source>
        <dbReference type="ARBA" id="ARBA00022989"/>
    </source>
</evidence>
<dbReference type="InterPro" id="IPR003439">
    <property type="entry name" value="ABC_transporter-like_ATP-bd"/>
</dbReference>
<proteinExistence type="predicted"/>
<evidence type="ECO:0000256" key="1">
    <source>
        <dbReference type="ARBA" id="ARBA00004141"/>
    </source>
</evidence>
<feature type="domain" description="ABC transporter" evidence="6">
    <location>
        <begin position="250"/>
        <end position="420"/>
    </location>
</feature>
<evidence type="ECO:0000256" key="5">
    <source>
        <dbReference type="SAM" id="Phobius"/>
    </source>
</evidence>
<dbReference type="Proteomes" id="UP000054018">
    <property type="component" value="Unassembled WGS sequence"/>
</dbReference>
<dbReference type="Gene3D" id="1.20.1560.10">
    <property type="entry name" value="ABC transporter type 1, transmembrane domain"/>
    <property type="match status" value="1"/>
</dbReference>
<accession>A0A0C9Z2K4</accession>
<dbReference type="PROSITE" id="PS50893">
    <property type="entry name" value="ABC_TRANSPORTER_2"/>
    <property type="match status" value="1"/>
</dbReference>
<dbReference type="GO" id="GO:0005886">
    <property type="term" value="C:plasma membrane"/>
    <property type="evidence" value="ECO:0007669"/>
    <property type="project" value="TreeGrafter"/>
</dbReference>
<reference evidence="9" key="2">
    <citation type="submission" date="2015-01" db="EMBL/GenBank/DDBJ databases">
        <title>Evolutionary Origins and Diversification of the Mycorrhizal Mutualists.</title>
        <authorList>
            <consortium name="DOE Joint Genome Institute"/>
            <consortium name="Mycorrhizal Genomics Consortium"/>
            <person name="Kohler A."/>
            <person name="Kuo A."/>
            <person name="Nagy L.G."/>
            <person name="Floudas D."/>
            <person name="Copeland A."/>
            <person name="Barry K.W."/>
            <person name="Cichocki N."/>
            <person name="Veneault-Fourrey C."/>
            <person name="LaButti K."/>
            <person name="Lindquist E.A."/>
            <person name="Lipzen A."/>
            <person name="Lundell T."/>
            <person name="Morin E."/>
            <person name="Murat C."/>
            <person name="Riley R."/>
            <person name="Ohm R."/>
            <person name="Sun H."/>
            <person name="Tunlid A."/>
            <person name="Henrissat B."/>
            <person name="Grigoriev I.V."/>
            <person name="Hibbett D.S."/>
            <person name="Martin F."/>
        </authorList>
    </citation>
    <scope>NUCLEOTIDE SEQUENCE [LARGE SCALE GENOMIC DNA]</scope>
    <source>
        <strain evidence="9">441</strain>
    </source>
</reference>
<dbReference type="SUPFAM" id="SSF52540">
    <property type="entry name" value="P-loop containing nucleoside triphosphate hydrolases"/>
    <property type="match status" value="1"/>
</dbReference>
<dbReference type="CDD" id="cd18577">
    <property type="entry name" value="ABC_6TM_Pgp_ABCB1_D1_like"/>
    <property type="match status" value="1"/>
</dbReference>
<keyword evidence="2 5" id="KW-0812">Transmembrane</keyword>
<dbReference type="GO" id="GO:0016887">
    <property type="term" value="F:ATP hydrolysis activity"/>
    <property type="evidence" value="ECO:0007669"/>
    <property type="project" value="InterPro"/>
</dbReference>
<comment type="subcellular location">
    <subcellularLocation>
        <location evidence="1">Membrane</location>
        <topology evidence="1">Multi-pass membrane protein</topology>
    </subcellularLocation>
</comment>
<organism evidence="8 9">
    <name type="scientific">Pisolithus microcarpus 441</name>
    <dbReference type="NCBI Taxonomy" id="765257"/>
    <lineage>
        <taxon>Eukaryota</taxon>
        <taxon>Fungi</taxon>
        <taxon>Dikarya</taxon>
        <taxon>Basidiomycota</taxon>
        <taxon>Agaricomycotina</taxon>
        <taxon>Agaricomycetes</taxon>
        <taxon>Agaricomycetidae</taxon>
        <taxon>Boletales</taxon>
        <taxon>Sclerodermatineae</taxon>
        <taxon>Pisolithaceae</taxon>
        <taxon>Pisolithus</taxon>
    </lineage>
</organism>
<keyword evidence="4 5" id="KW-0472">Membrane</keyword>
<evidence type="ECO:0008006" key="10">
    <source>
        <dbReference type="Google" id="ProtNLM"/>
    </source>
</evidence>
<reference evidence="8 9" key="1">
    <citation type="submission" date="2014-04" db="EMBL/GenBank/DDBJ databases">
        <authorList>
            <consortium name="DOE Joint Genome Institute"/>
            <person name="Kuo A."/>
            <person name="Kohler A."/>
            <person name="Costa M.D."/>
            <person name="Nagy L.G."/>
            <person name="Floudas D."/>
            <person name="Copeland A."/>
            <person name="Barry K.W."/>
            <person name="Cichocki N."/>
            <person name="Veneault-Fourrey C."/>
            <person name="LaButti K."/>
            <person name="Lindquist E.A."/>
            <person name="Lipzen A."/>
            <person name="Lundell T."/>
            <person name="Morin E."/>
            <person name="Murat C."/>
            <person name="Sun H."/>
            <person name="Tunlid A."/>
            <person name="Henrissat B."/>
            <person name="Grigoriev I.V."/>
            <person name="Hibbett D.S."/>
            <person name="Martin F."/>
            <person name="Nordberg H.P."/>
            <person name="Cantor M.N."/>
            <person name="Hua S.X."/>
        </authorList>
    </citation>
    <scope>NUCLEOTIDE SEQUENCE [LARGE SCALE GENOMIC DNA]</scope>
    <source>
        <strain evidence="8 9">441</strain>
    </source>
</reference>
<dbReference type="HOGENOM" id="CLU_000604_84_3_1"/>
<name>A0A0C9Z2K4_9AGAM</name>
<dbReference type="EMBL" id="KN833851">
    <property type="protein sequence ID" value="KIK16612.1"/>
    <property type="molecule type" value="Genomic_DNA"/>
</dbReference>
<dbReference type="Pfam" id="PF00664">
    <property type="entry name" value="ABC_membrane"/>
    <property type="match status" value="1"/>
</dbReference>
<protein>
    <recommendedName>
        <fullName evidence="10">ABC transmembrane type-1 domain-containing protein</fullName>
    </recommendedName>
</protein>
<dbReference type="InterPro" id="IPR039421">
    <property type="entry name" value="Type_1_exporter"/>
</dbReference>
<keyword evidence="3 5" id="KW-1133">Transmembrane helix</keyword>
<dbReference type="STRING" id="765257.A0A0C9Z2K4"/>
<feature type="transmembrane region" description="Helical" evidence="5">
    <location>
        <begin position="157"/>
        <end position="176"/>
    </location>
</feature>
<evidence type="ECO:0000256" key="2">
    <source>
        <dbReference type="ARBA" id="ARBA00022692"/>
    </source>
</evidence>
<dbReference type="InterPro" id="IPR027417">
    <property type="entry name" value="P-loop_NTPase"/>
</dbReference>
<evidence type="ECO:0000313" key="9">
    <source>
        <dbReference type="Proteomes" id="UP000054018"/>
    </source>
</evidence>
<dbReference type="OrthoDB" id="2687586at2759"/>
<sequence>MYTGEVGAKRIRGKYLQAILRQDIAYFDHVGAGEVATCIHMDTHLVQQGISEKVALVINFLSAFFAGFILAYTQSWRLALAMPSILPCIVLTSIIMSKLVAKYIQAALQYVAEGGTIAEEVISTVRTEHAFGSQEALGSPFDKKIHSMRTLNRKSSIWHGCGLGVLFFFLCSAYALGTEIHVTLSAMAGQVVIVFMAILTGSYFVLSNLSAALINACGAAAQLFVTIERVPDIDSPSSDGLRLENVFGKITLEDVRFSYCARNDVPILEGIDITFEAGKRTALVGASGSGKSIIISFVERFYDPLGGAVKLDGVDLRDLNVKWLRSQIGLVSQEPVLFAMTIRANIAHGLIGTPYEHGACIKSNADGFICKLAQGYDTMVGEHGFLLSGGQKQRVAIARAIVSDPCILLLDEATSALDTR</sequence>
<dbReference type="InterPro" id="IPR011527">
    <property type="entry name" value="ABC1_TM_dom"/>
</dbReference>
<gene>
    <name evidence="8" type="ORF">PISMIDRAFT_636188</name>
</gene>
<evidence type="ECO:0000259" key="7">
    <source>
        <dbReference type="PROSITE" id="PS50929"/>
    </source>
</evidence>
<dbReference type="PANTHER" id="PTHR24222">
    <property type="entry name" value="ABC TRANSPORTER B FAMILY"/>
    <property type="match status" value="1"/>
</dbReference>
<dbReference type="AlphaFoldDB" id="A0A0C9Z2K4"/>
<evidence type="ECO:0000313" key="8">
    <source>
        <dbReference type="EMBL" id="KIK16612.1"/>
    </source>
</evidence>
<dbReference type="InterPro" id="IPR017871">
    <property type="entry name" value="ABC_transporter-like_CS"/>
</dbReference>
<dbReference type="PROSITE" id="PS50929">
    <property type="entry name" value="ABC_TM1F"/>
    <property type="match status" value="1"/>
</dbReference>
<feature type="transmembrane region" description="Helical" evidence="5">
    <location>
        <begin position="182"/>
        <end position="206"/>
    </location>
</feature>
<feature type="transmembrane region" description="Helical" evidence="5">
    <location>
        <begin position="54"/>
        <end position="72"/>
    </location>
</feature>
<dbReference type="InterPro" id="IPR036640">
    <property type="entry name" value="ABC1_TM_sf"/>
</dbReference>
<dbReference type="GO" id="GO:0005524">
    <property type="term" value="F:ATP binding"/>
    <property type="evidence" value="ECO:0007669"/>
    <property type="project" value="InterPro"/>
</dbReference>
<evidence type="ECO:0000259" key="6">
    <source>
        <dbReference type="PROSITE" id="PS50893"/>
    </source>
</evidence>
<dbReference type="Pfam" id="PF00005">
    <property type="entry name" value="ABC_tran"/>
    <property type="match status" value="1"/>
</dbReference>
<dbReference type="GO" id="GO:0140359">
    <property type="term" value="F:ABC-type transporter activity"/>
    <property type="evidence" value="ECO:0007669"/>
    <property type="project" value="InterPro"/>
</dbReference>
<dbReference type="PANTHER" id="PTHR24222:SF76">
    <property type="entry name" value="MYCOBACTIN IMPORT ATP-BINDING_PERMEASE PROTEIN IRTB"/>
    <property type="match status" value="1"/>
</dbReference>
<dbReference type="PROSITE" id="PS00211">
    <property type="entry name" value="ABC_TRANSPORTER_1"/>
    <property type="match status" value="1"/>
</dbReference>
<keyword evidence="9" id="KW-1185">Reference proteome</keyword>
<evidence type="ECO:0000256" key="4">
    <source>
        <dbReference type="ARBA" id="ARBA00023136"/>
    </source>
</evidence>
<feature type="domain" description="ABC transmembrane type-1" evidence="7">
    <location>
        <begin position="1"/>
        <end position="176"/>
    </location>
</feature>